<name>A0A5B8VMQ4_9BACT</name>
<feature type="domain" description="FAS1" evidence="1">
    <location>
        <begin position="564"/>
        <end position="727"/>
    </location>
</feature>
<dbReference type="PANTHER" id="PTHR10900:SF77">
    <property type="entry name" value="FI19380P1"/>
    <property type="match status" value="1"/>
</dbReference>
<dbReference type="EMBL" id="CP042434">
    <property type="protein sequence ID" value="QEC71876.1"/>
    <property type="molecule type" value="Genomic_DNA"/>
</dbReference>
<dbReference type="Gene3D" id="2.30.180.10">
    <property type="entry name" value="FAS1 domain"/>
    <property type="match status" value="2"/>
</dbReference>
<dbReference type="SUPFAM" id="SSF82153">
    <property type="entry name" value="FAS1 domain"/>
    <property type="match status" value="2"/>
</dbReference>
<dbReference type="Proteomes" id="UP000321291">
    <property type="component" value="Chromosome"/>
</dbReference>
<dbReference type="AlphaFoldDB" id="A0A5B8VMQ4"/>
<protein>
    <recommendedName>
        <fullName evidence="1">FAS1 domain-containing protein</fullName>
    </recommendedName>
</protein>
<organism evidence="2 3">
    <name type="scientific">Arachidicoccus ginsenosidivorans</name>
    <dbReference type="NCBI Taxonomy" id="496057"/>
    <lineage>
        <taxon>Bacteria</taxon>
        <taxon>Pseudomonadati</taxon>
        <taxon>Bacteroidota</taxon>
        <taxon>Chitinophagia</taxon>
        <taxon>Chitinophagales</taxon>
        <taxon>Chitinophagaceae</taxon>
        <taxon>Arachidicoccus</taxon>
    </lineage>
</organism>
<sequence length="732" mass="81120">MRMNTMTRVRILFFLFCVVSIMACRKKSWDEYYGRPSTLAQPIYQVLEARGNFTHFLKCIDKSGYKSTLSAGGYWTCFAPNDDAFEKYFQENGLSGDEAIDSLTAQKIVKYALVYDAYRKDDLTNWQQSSGPDTSIAYKRKTAYYNWVSKEGDSLILAANRNGSYVEADNNNKYIPYFIDNYFAYQGLSSYDYNFFYPKSTYSGFNVANASVITSDIPAENGLIDEIDQVIVPLPSLEQYLNSSDEYSEFRRLLKKVISYQSNANITERNYALTGHTDSVYIKYYDAGNVLGLAFSPNNENYMLATTDAQTDGYGMAIPTNAALIPYESQILEHYKTFDAAPPAVLIALLNAHLWTSSPWPSKLQSSTNSSSETPTFSLSNVIDKKVCSNGFFYGINAVQQANVFRTVYGKPFLDPAYTLMTRALDADIKFSLINPDLKFTMVMMSNKTLIDAGYSYNTDRDAWEYLVPGGTVSSGSIPQSRINRILAASVFLTRNGEMDDLSGEGIVESWNGEYVRYKNNTLFAGGNMDDGTVVHIDSVANTFNGKVIYVDGLLTFSEVAIGAHLGRLANSDPDDYSDFFNYLVKSTIWSNSDSTITGMTAGSPYTIFVPSNAAISDAVRSGLLPGNAATGEPNFAPSVLEDQQAVVQFLQYHILNKNQVATDGKKSGNYVTLYSTLDGDPTSIKITNSVGNMTLTGMSGDVAHVKVSQSNVLCDMAIIHTIDKVLDFRSE</sequence>
<dbReference type="Pfam" id="PF02469">
    <property type="entry name" value="Fasciclin"/>
    <property type="match status" value="2"/>
</dbReference>
<feature type="domain" description="FAS1" evidence="1">
    <location>
        <begin position="40"/>
        <end position="231"/>
    </location>
</feature>
<reference evidence="2 3" key="1">
    <citation type="journal article" date="2017" name="Int. J. Syst. Evol. Microbiol.">
        <title>Arachidicoccus ginsenosidivorans sp. nov., with ginsenoside-converting activity isolated from ginseng cultivating soil.</title>
        <authorList>
            <person name="Siddiqi M.Z."/>
            <person name="Aslam Z."/>
            <person name="Im W.T."/>
        </authorList>
    </citation>
    <scope>NUCLEOTIDE SEQUENCE [LARGE SCALE GENOMIC DNA]</scope>
    <source>
        <strain evidence="2 3">Gsoil 809</strain>
    </source>
</reference>
<dbReference type="RefSeq" id="WP_146781318.1">
    <property type="nucleotide sequence ID" value="NZ_CP042434.1"/>
</dbReference>
<proteinExistence type="predicted"/>
<dbReference type="OrthoDB" id="659398at2"/>
<keyword evidence="3" id="KW-1185">Reference proteome</keyword>
<accession>A0A5B8VMQ4</accession>
<dbReference type="InterPro" id="IPR050904">
    <property type="entry name" value="Adhesion/Biosynth-related"/>
</dbReference>
<dbReference type="InterPro" id="IPR036378">
    <property type="entry name" value="FAS1_dom_sf"/>
</dbReference>
<dbReference type="PROSITE" id="PS51257">
    <property type="entry name" value="PROKAR_LIPOPROTEIN"/>
    <property type="match status" value="1"/>
</dbReference>
<evidence type="ECO:0000313" key="2">
    <source>
        <dbReference type="EMBL" id="QEC71876.1"/>
    </source>
</evidence>
<dbReference type="KEGG" id="agi:FSB73_09585"/>
<gene>
    <name evidence="2" type="ORF">FSB73_09585</name>
</gene>
<evidence type="ECO:0000313" key="3">
    <source>
        <dbReference type="Proteomes" id="UP000321291"/>
    </source>
</evidence>
<dbReference type="PANTHER" id="PTHR10900">
    <property type="entry name" value="PERIOSTIN-RELATED"/>
    <property type="match status" value="1"/>
</dbReference>
<evidence type="ECO:0000259" key="1">
    <source>
        <dbReference type="PROSITE" id="PS50213"/>
    </source>
</evidence>
<dbReference type="PROSITE" id="PS50213">
    <property type="entry name" value="FAS1"/>
    <property type="match status" value="2"/>
</dbReference>
<dbReference type="SMART" id="SM00554">
    <property type="entry name" value="FAS1"/>
    <property type="match status" value="2"/>
</dbReference>
<dbReference type="InterPro" id="IPR000782">
    <property type="entry name" value="FAS1_domain"/>
</dbReference>